<dbReference type="Gene3D" id="1.10.510.10">
    <property type="entry name" value="Transferase(Phosphotransferase) domain 1"/>
    <property type="match status" value="1"/>
</dbReference>
<comment type="cofactor">
    <cofactor evidence="1">
        <name>Ca(2+)</name>
        <dbReference type="ChEBI" id="CHEBI:29108"/>
    </cofactor>
</comment>
<feature type="compositionally biased region" description="Pro residues" evidence="30">
    <location>
        <begin position="999"/>
        <end position="1011"/>
    </location>
</feature>
<dbReference type="Gene3D" id="3.30.200.20">
    <property type="entry name" value="Phosphorylase Kinase, domain 1"/>
    <property type="match status" value="1"/>
</dbReference>
<feature type="region of interest" description="Disordered" evidence="30">
    <location>
        <begin position="1499"/>
        <end position="1533"/>
    </location>
</feature>
<dbReference type="FunFam" id="2.60.40.10:FF:000580">
    <property type="entry name" value="Myosin light chain kinase, smooth muscle"/>
    <property type="match status" value="1"/>
</dbReference>
<dbReference type="InterPro" id="IPR003961">
    <property type="entry name" value="FN3_dom"/>
</dbReference>
<dbReference type="FunFam" id="2.60.40.10:FF:000516">
    <property type="entry name" value="Myosin light chain kinase, smooth muscle"/>
    <property type="match status" value="1"/>
</dbReference>
<evidence type="ECO:0000256" key="14">
    <source>
        <dbReference type="ARBA" id="ARBA00022737"/>
    </source>
</evidence>
<feature type="domain" description="Fibronectin type-III" evidence="33">
    <location>
        <begin position="1420"/>
        <end position="1512"/>
    </location>
</feature>
<evidence type="ECO:0000256" key="6">
    <source>
        <dbReference type="ARBA" id="ARBA00006692"/>
    </source>
</evidence>
<dbReference type="InterPro" id="IPR011009">
    <property type="entry name" value="Kinase-like_dom_sf"/>
</dbReference>
<feature type="binding site" evidence="29">
    <location>
        <position position="1580"/>
    </location>
    <ligand>
        <name>ATP</name>
        <dbReference type="ChEBI" id="CHEBI:30616"/>
    </ligand>
</feature>
<evidence type="ECO:0000256" key="27">
    <source>
        <dbReference type="ARBA" id="ARBA00062188"/>
    </source>
</evidence>
<dbReference type="SMART" id="SM00409">
    <property type="entry name" value="IG"/>
    <property type="match status" value="9"/>
</dbReference>
<dbReference type="FunFam" id="2.60.40.10:FF:000425">
    <property type="entry name" value="Myosin light chain kinase"/>
    <property type="match status" value="1"/>
</dbReference>
<dbReference type="InterPro" id="IPR036116">
    <property type="entry name" value="FN3_sf"/>
</dbReference>
<keyword evidence="12" id="KW-0808">Transferase</keyword>
<keyword evidence="21" id="KW-1015">Disulfide bond</keyword>
<dbReference type="SUPFAM" id="SSF49265">
    <property type="entry name" value="Fibronectin type III"/>
    <property type="match status" value="1"/>
</dbReference>
<dbReference type="CDD" id="cd14191">
    <property type="entry name" value="STKc_MLCK1"/>
    <property type="match status" value="1"/>
</dbReference>
<dbReference type="PROSITE" id="PS50011">
    <property type="entry name" value="PROTEIN_KINASE_DOM"/>
    <property type="match status" value="1"/>
</dbReference>
<dbReference type="FunFam" id="2.60.40.10:FF:000145">
    <property type="entry name" value="Myosin light chain kinase, smooth muscle"/>
    <property type="match status" value="1"/>
</dbReference>
<evidence type="ECO:0000256" key="10">
    <source>
        <dbReference type="ARBA" id="ARBA00022527"/>
    </source>
</evidence>
<dbReference type="SMART" id="SM00408">
    <property type="entry name" value="IGc2"/>
    <property type="match status" value="9"/>
</dbReference>
<dbReference type="Proteomes" id="UP000322234">
    <property type="component" value="Unassembled WGS sequence"/>
</dbReference>
<keyword evidence="18 29" id="KW-0067">ATP-binding</keyword>
<accession>A0A6B0RJV7</accession>
<feature type="domain" description="Ig-like" evidence="32">
    <location>
        <begin position="206"/>
        <end position="294"/>
    </location>
</feature>
<evidence type="ECO:0000256" key="23">
    <source>
        <dbReference type="ARBA" id="ARBA00023212"/>
    </source>
</evidence>
<keyword evidence="17" id="KW-0106">Calcium</keyword>
<dbReference type="Gene3D" id="2.60.40.10">
    <property type="entry name" value="Immunoglobulins"/>
    <property type="match status" value="10"/>
</dbReference>
<dbReference type="Pfam" id="PF16620">
    <property type="entry name" value="23ISL"/>
    <property type="match status" value="1"/>
</dbReference>
<dbReference type="Pfam" id="PF00041">
    <property type="entry name" value="fn3"/>
    <property type="match status" value="1"/>
</dbReference>
<feature type="domain" description="Ig-like" evidence="32">
    <location>
        <begin position="1182"/>
        <end position="1270"/>
    </location>
</feature>
<dbReference type="SMART" id="SM00220">
    <property type="entry name" value="S_TKc"/>
    <property type="match status" value="1"/>
</dbReference>
<feature type="region of interest" description="Disordered" evidence="30">
    <location>
        <begin position="1274"/>
        <end position="1323"/>
    </location>
</feature>
<dbReference type="GO" id="GO:0032154">
    <property type="term" value="C:cleavage furrow"/>
    <property type="evidence" value="ECO:0007669"/>
    <property type="project" value="UniProtKB-SubCell"/>
</dbReference>
<evidence type="ECO:0000256" key="5">
    <source>
        <dbReference type="ARBA" id="ARBA00004626"/>
    </source>
</evidence>
<dbReference type="GO" id="GO:0003779">
    <property type="term" value="F:actin binding"/>
    <property type="evidence" value="ECO:0007669"/>
    <property type="project" value="UniProtKB-KW"/>
</dbReference>
<feature type="domain" description="Ig-like" evidence="32">
    <location>
        <begin position="573"/>
        <end position="658"/>
    </location>
</feature>
<dbReference type="InterPro" id="IPR003598">
    <property type="entry name" value="Ig_sub2"/>
</dbReference>
<dbReference type="FunFam" id="3.30.200.20:FF:000198">
    <property type="entry name" value="Myosin light chain kinase, smooth muscle"/>
    <property type="match status" value="1"/>
</dbReference>
<feature type="domain" description="Protein kinase" evidence="31">
    <location>
        <begin position="1551"/>
        <end position="1806"/>
    </location>
</feature>
<feature type="domain" description="Ig-like" evidence="32">
    <location>
        <begin position="473"/>
        <end position="556"/>
    </location>
</feature>
<evidence type="ECO:0000256" key="24">
    <source>
        <dbReference type="ARBA" id="ARBA00023273"/>
    </source>
</evidence>
<keyword evidence="13" id="KW-0479">Metal-binding</keyword>
<evidence type="ECO:0000256" key="12">
    <source>
        <dbReference type="ARBA" id="ARBA00022679"/>
    </source>
</evidence>
<comment type="subcellular location">
    <subcellularLocation>
        <location evidence="3">Cell projection</location>
        <location evidence="3">Lamellipodium</location>
    </subcellularLocation>
    <subcellularLocation>
        <location evidence="5">Cleavage furrow</location>
    </subcellularLocation>
    <subcellularLocation>
        <location evidence="4">Cytoplasm</location>
        <location evidence="4">Cytoskeleton</location>
        <location evidence="4">Stress fiber</location>
    </subcellularLocation>
</comment>
<keyword evidence="22" id="KW-0009">Actin-binding</keyword>
<evidence type="ECO:0000256" key="26">
    <source>
        <dbReference type="ARBA" id="ARBA00030959"/>
    </source>
</evidence>
<dbReference type="InterPro" id="IPR013783">
    <property type="entry name" value="Ig-like_fold"/>
</dbReference>
<evidence type="ECO:0000259" key="32">
    <source>
        <dbReference type="PROSITE" id="PS50835"/>
    </source>
</evidence>
<evidence type="ECO:0000256" key="20">
    <source>
        <dbReference type="ARBA" id="ARBA00022860"/>
    </source>
</evidence>
<keyword evidence="19" id="KW-0460">Magnesium</keyword>
<dbReference type="InterPro" id="IPR015725">
    <property type="entry name" value="MLCK1_kinase_dom"/>
</dbReference>
<keyword evidence="15 29" id="KW-0547">Nucleotide-binding</keyword>
<feature type="compositionally biased region" description="Basic and acidic residues" evidence="30">
    <location>
        <begin position="1146"/>
        <end position="1161"/>
    </location>
</feature>
<dbReference type="CDD" id="cd20973">
    <property type="entry name" value="IgI_telokin-like"/>
    <property type="match status" value="1"/>
</dbReference>
<keyword evidence="20" id="KW-0112">Calmodulin-binding</keyword>
<dbReference type="Pfam" id="PF07679">
    <property type="entry name" value="I-set"/>
    <property type="match status" value="9"/>
</dbReference>
<dbReference type="SUPFAM" id="SSF56112">
    <property type="entry name" value="Protein kinase-like (PK-like)"/>
    <property type="match status" value="1"/>
</dbReference>
<dbReference type="PANTHER" id="PTHR47633">
    <property type="entry name" value="IMMUNOGLOBULIN"/>
    <property type="match status" value="1"/>
</dbReference>
<feature type="compositionally biased region" description="Polar residues" evidence="30">
    <location>
        <begin position="1857"/>
        <end position="1868"/>
    </location>
</feature>
<evidence type="ECO:0000256" key="28">
    <source>
        <dbReference type="ARBA" id="ARBA00078563"/>
    </source>
</evidence>
<dbReference type="GO" id="GO:0030027">
    <property type="term" value="C:lamellipodium"/>
    <property type="evidence" value="ECO:0007669"/>
    <property type="project" value="UniProtKB-SubCell"/>
</dbReference>
<dbReference type="SUPFAM" id="SSF48726">
    <property type="entry name" value="Immunoglobulin"/>
    <property type="match status" value="9"/>
</dbReference>
<evidence type="ECO:0000256" key="16">
    <source>
        <dbReference type="ARBA" id="ARBA00022777"/>
    </source>
</evidence>
<feature type="region of interest" description="Disordered" evidence="30">
    <location>
        <begin position="968"/>
        <end position="1180"/>
    </location>
</feature>
<feature type="domain" description="Ig-like" evidence="32">
    <location>
        <begin position="780"/>
        <end position="880"/>
    </location>
</feature>
<sequence length="2003" mass="220068">MASAKYVQMVENDSLNSEMQEGVRGSIVSTKVPCQEPAKISRESTMGDVKLAAQTHVSKTSLTVDHSRVSSMPLTEAPAFTLPPRNLCIKEGATAKFEGRVRGYPEPQVTWHRNGQPITSGGRFLLDCGPRGTFSLSIRAVREEDKGKYTCEATNGSGARQVTVELTVEGSFVKKPGQPVVSKALGDRFAPPAMETRPSIWGECPPKFATKLGRAVVREGQMGRFSCKITGRPQPQVTWLKGDVPLQPSARVSMSEKNGMQVLEIHDVTRDDVGVYTCMVVNGSGKASMSAELSIQGTMIVLFFFFCPTIHPSPPNRSLMRGTKVAGTDIRKEVTNGVTQGSKPDGLDAAAESKNHPSTQRGGSPTWATGSQPQPPRESELEPLGNSPRKGQRAPVLQKTSSTITLQAAKVQLEPRAPVPGTSCPSREEMEGPAASPPDTLSTRRSGLGSRDTMGKVATRKVPMESQRDTTFPKFENKPQSQEVSEDEPVEFRCEVSGIPKPEVTWFLDGVPVRSQEGSIEVYEAGGTHYLCLWRARARDSGSYSCTATNVRGQVSCRWTLLVKKPAVMEVAPSFSSALKDCTVVEGQDFVLRCSVQGTPLPQITWLLNGQPIQYAHSTCEAGVAELHIQDTLPEDDGTYTCLAENTVGQVSCSARVTVQEKKSEEKSEYLLPAAPNKPVAPLFLQGLSDLQVMDGSQVTMTVQVSGNPPPEVIWLHDGTEIQESEDFHFEQRGTQHSLCIQEVFPEDTGTYTCEAWNSAGEVRTQAVLTVQEPQDGTQPWFISKPRSVTACLGQSVLISCAIAGDPFPTVHWLRDGKALSRDTGHFEVLQNEDVFTLVLKNVQPWHAGQYEILLKNRVGQCSCQVSLMLQSSPARAVLRLRPGWPVARGQGAPAEDDGEDVRGVLKRRVETRQHTEEAVRQQEVEQLDFRDLLGKKKVSTKTLSEEDLKEIPAEQMDFRANLQRQVKPKTLSEEERKVHGPQQVDFRSVLAKKGTPKTPVPEKVPPPKPATPDFRSVLGSKKKLPTENGSNNTEALNAKAAEGLKPVGNAQPSGFLKPMGNAKLADTPKPLSSTKPAETPKPLAVGNAKPAETPKPLSNVKPAETPKLVGNAKPAETSKPLDNAKPAEAPKPLGNAKPAEIPKPTGKEELKKEIKNDVNCKKGHAGATDSEKRPESRGTAPTFEEKLQDLHVAEGQKLLLQCRVSSDPPATITWTLNGKTLKTTKFIILSQEGSLCSVSIEKALPEDRGLYKCVAKNSAGQAESSCQVTVDVPDAPTSENAKAPEMKARRPKSSLPPVLGTESDATVKKKPAPKTPPKAAMPPQIIQFPEDQKVRAGESVELFGKVAGTQPITCTWMKFRKQIQDSEHIKVENSEQGSKLTIRAACQEHCGCYTLLVENKLGSRQAQVNLTVVDKPDPPAGTPCASDIRSSSLTLSWYGSSYDGGSAVQSYSVEIWDSVDKTWKELATCRSTSFNVQDLLPDREYKFRVRAINVYGTSEPSQESELTALGEKPEEEPKDEVEVSDDDEKEPEVDYRTVTVNTEQKVSDFYDIEERLGSGKFGQVFRLVEKKTGKIWAGKFFKAYSAKEKENIRQEISIMNCLHHPKLVQCVDAFEEKANIVMVLEIVSGGELFERIIDEDFELTERECIKYMKQISEGVEYIHKQGIVHLDLKPENIMCVNKTGTRIKLIDFGLARRLENAGSLKVLFGTPEFVAPEVINYEPIGYATDMWSIGVICYILVSGLSPFMGDNDNETLANVTSATWDFDDEAFDEISDDAKDFISNLLKKDMKNRLNCTQCLQHPWLMKDTKNMEAKKLSKDRMKKYMARRKWQKTGNAVRAIGRLSSMAMISGLSGRKSSTGSPTSPLNAEKLESEEDVSQAFLEAVAEEKPHVKPYFSKTIRDLEVVEGSAARFDCKIEGYPDPEVVWFKDDQSIRESRHFQIDYDEDGNCSLIISDVCGDDDAKYTCKAVNSLGEATCTAELIVETMEEGEGEGGEEEEEE</sequence>
<evidence type="ECO:0000313" key="35">
    <source>
        <dbReference type="Proteomes" id="UP000322234"/>
    </source>
</evidence>
<dbReference type="FunFam" id="1.10.510.10:FF:000175">
    <property type="entry name" value="Myosin light chain kinase, smooth muscle"/>
    <property type="match status" value="1"/>
</dbReference>
<evidence type="ECO:0000256" key="22">
    <source>
        <dbReference type="ARBA" id="ARBA00023203"/>
    </source>
</evidence>
<evidence type="ECO:0000256" key="3">
    <source>
        <dbReference type="ARBA" id="ARBA00004510"/>
    </source>
</evidence>
<evidence type="ECO:0000256" key="29">
    <source>
        <dbReference type="PROSITE-ProRule" id="PRU10141"/>
    </source>
</evidence>
<dbReference type="InterPro" id="IPR017441">
    <property type="entry name" value="Protein_kinase_ATP_BS"/>
</dbReference>
<keyword evidence="25" id="KW-0393">Immunoglobulin domain</keyword>
<dbReference type="GO" id="GO:0004687">
    <property type="term" value="F:myosin light chain kinase activity"/>
    <property type="evidence" value="ECO:0007669"/>
    <property type="project" value="UniProtKB-EC"/>
</dbReference>
<keyword evidence="9" id="KW-0963">Cytoplasm</keyword>
<evidence type="ECO:0000256" key="1">
    <source>
        <dbReference type="ARBA" id="ARBA00001913"/>
    </source>
</evidence>
<evidence type="ECO:0000256" key="13">
    <source>
        <dbReference type="ARBA" id="ARBA00022723"/>
    </source>
</evidence>
<dbReference type="FunFam" id="2.60.40.10:FF:000080">
    <property type="entry name" value="Myosin light chain kinase, smooth muscle"/>
    <property type="match status" value="3"/>
</dbReference>
<dbReference type="PROSITE" id="PS00108">
    <property type="entry name" value="PROTEIN_KINASE_ST"/>
    <property type="match status" value="1"/>
</dbReference>
<dbReference type="FunFam" id="2.60.40.10:FF:000372">
    <property type="entry name" value="Myosin light chain kinase, smooth muscle"/>
    <property type="match status" value="1"/>
</dbReference>
<dbReference type="Pfam" id="PF00069">
    <property type="entry name" value="Pkinase"/>
    <property type="match status" value="1"/>
</dbReference>
<keyword evidence="14" id="KW-0677">Repeat</keyword>
<evidence type="ECO:0000256" key="18">
    <source>
        <dbReference type="ARBA" id="ARBA00022840"/>
    </source>
</evidence>
<dbReference type="PROSITE" id="PS00107">
    <property type="entry name" value="PROTEIN_KINASE_ATP"/>
    <property type="match status" value="1"/>
</dbReference>
<keyword evidence="35" id="KW-1185">Reference proteome</keyword>
<dbReference type="InterPro" id="IPR003599">
    <property type="entry name" value="Ig_sub"/>
</dbReference>
<dbReference type="CDD" id="cd20976">
    <property type="entry name" value="IgI_4_MYLK-like"/>
    <property type="match status" value="1"/>
</dbReference>
<proteinExistence type="inferred from homology"/>
<evidence type="ECO:0000256" key="15">
    <source>
        <dbReference type="ARBA" id="ARBA00022741"/>
    </source>
</evidence>
<feature type="compositionally biased region" description="Acidic residues" evidence="30">
    <location>
        <begin position="1514"/>
        <end position="1532"/>
    </location>
</feature>
<feature type="domain" description="Ig-like" evidence="32">
    <location>
        <begin position="78"/>
        <end position="167"/>
    </location>
</feature>
<name>A0A6B0RJV7_9CETA</name>
<dbReference type="PROSITE" id="PS50853">
    <property type="entry name" value="FN3"/>
    <property type="match status" value="1"/>
</dbReference>
<gene>
    <name evidence="34" type="ORF">E5288_WYG011179</name>
</gene>
<dbReference type="GO" id="GO:0001725">
    <property type="term" value="C:stress fiber"/>
    <property type="evidence" value="ECO:0007669"/>
    <property type="project" value="UniProtKB-SubCell"/>
</dbReference>
<keyword evidence="23" id="KW-0206">Cytoskeleton</keyword>
<evidence type="ECO:0000256" key="25">
    <source>
        <dbReference type="ARBA" id="ARBA00023319"/>
    </source>
</evidence>
<organism evidence="34 35">
    <name type="scientific">Bos mutus</name>
    <name type="common">wild yak</name>
    <dbReference type="NCBI Taxonomy" id="72004"/>
    <lineage>
        <taxon>Eukaryota</taxon>
        <taxon>Metazoa</taxon>
        <taxon>Chordata</taxon>
        <taxon>Craniata</taxon>
        <taxon>Vertebrata</taxon>
        <taxon>Euteleostomi</taxon>
        <taxon>Mammalia</taxon>
        <taxon>Eutheria</taxon>
        <taxon>Laurasiatheria</taxon>
        <taxon>Artiodactyla</taxon>
        <taxon>Ruminantia</taxon>
        <taxon>Pecora</taxon>
        <taxon>Bovidae</taxon>
        <taxon>Bovinae</taxon>
        <taxon>Bos</taxon>
    </lineage>
</organism>
<evidence type="ECO:0000256" key="19">
    <source>
        <dbReference type="ARBA" id="ARBA00022842"/>
    </source>
</evidence>
<evidence type="ECO:0000256" key="8">
    <source>
        <dbReference type="ARBA" id="ARBA00021842"/>
    </source>
</evidence>
<evidence type="ECO:0000256" key="4">
    <source>
        <dbReference type="ARBA" id="ARBA00004529"/>
    </source>
</evidence>
<dbReference type="InterPro" id="IPR000719">
    <property type="entry name" value="Prot_kinase_dom"/>
</dbReference>
<dbReference type="InterPro" id="IPR008271">
    <property type="entry name" value="Ser/Thr_kinase_AS"/>
</dbReference>
<dbReference type="PANTHER" id="PTHR47633:SF1">
    <property type="entry name" value="MYOSIN LIGHT CHAIN KINASE, SMOOTH MUSCLE"/>
    <property type="match status" value="1"/>
</dbReference>
<evidence type="ECO:0000256" key="11">
    <source>
        <dbReference type="ARBA" id="ARBA00022553"/>
    </source>
</evidence>
<evidence type="ECO:0000256" key="2">
    <source>
        <dbReference type="ARBA" id="ARBA00001946"/>
    </source>
</evidence>
<feature type="compositionally biased region" description="Polar residues" evidence="30">
    <location>
        <begin position="356"/>
        <end position="372"/>
    </location>
</feature>
<keyword evidence="10" id="KW-0723">Serine/threonine-protein kinase</keyword>
<evidence type="ECO:0000256" key="17">
    <source>
        <dbReference type="ARBA" id="ARBA00022837"/>
    </source>
</evidence>
<dbReference type="EC" id="2.7.11.18" evidence="7"/>
<feature type="domain" description="Ig-like" evidence="32">
    <location>
        <begin position="1896"/>
        <end position="1985"/>
    </location>
</feature>
<evidence type="ECO:0000259" key="31">
    <source>
        <dbReference type="PROSITE" id="PS50011"/>
    </source>
</evidence>
<dbReference type="InterPro" id="IPR013098">
    <property type="entry name" value="Ig_I-set"/>
</dbReference>
<feature type="region of interest" description="Disordered" evidence="30">
    <location>
        <begin position="1854"/>
        <end position="1874"/>
    </location>
</feature>
<evidence type="ECO:0000256" key="7">
    <source>
        <dbReference type="ARBA" id="ARBA00012430"/>
    </source>
</evidence>
<comment type="subunit">
    <text evidence="27">All isoforms including Telokin bind calmodulin. Interacts with SVIL. Interacts with CTTN; this interaction is reduced during thrombin-induced endothelial cell (EC) contraction but is promoted by the barrier-protective agonist sphingosine 1-phosphate (S1P) within lamellipodia. A complex made of ABL1, CTTN and MYLK regulates cortical actin-based cytoskeletal rearrangement critical to sphingosine 1-phosphate (S1P)-mediated endothelial cell (EC) barrier enhancement. Binds to NAA10/ARD1 and PTK2B/PYK2.</text>
</comment>
<evidence type="ECO:0000256" key="30">
    <source>
        <dbReference type="SAM" id="MobiDB-lite"/>
    </source>
</evidence>
<keyword evidence="11" id="KW-0597">Phosphoprotein</keyword>
<evidence type="ECO:0000256" key="21">
    <source>
        <dbReference type="ARBA" id="ARBA00023157"/>
    </source>
</evidence>
<evidence type="ECO:0000313" key="34">
    <source>
        <dbReference type="EMBL" id="MXQ90348.1"/>
    </source>
</evidence>
<keyword evidence="24" id="KW-0966">Cell projection</keyword>
<feature type="region of interest" description="Disordered" evidence="30">
    <location>
        <begin position="330"/>
        <end position="489"/>
    </location>
</feature>
<feature type="domain" description="Ig-like" evidence="32">
    <location>
        <begin position="1324"/>
        <end position="1412"/>
    </location>
</feature>
<feature type="domain" description="Ig-like" evidence="32">
    <location>
        <begin position="676"/>
        <end position="770"/>
    </location>
</feature>
<protein>
    <recommendedName>
        <fullName evidence="8">Myosin light chain kinase, smooth muscle</fullName>
        <ecNumber evidence="7">2.7.11.18</ecNumber>
    </recommendedName>
    <alternativeName>
        <fullName evidence="28">Kinase-related protein</fullName>
    </alternativeName>
    <alternativeName>
        <fullName evidence="26">Telokin</fullName>
    </alternativeName>
</protein>
<keyword evidence="16" id="KW-0418">Kinase</keyword>
<comment type="caution">
    <text evidence="34">The sequence shown here is derived from an EMBL/GenBank/DDBJ whole genome shotgun (WGS) entry which is preliminary data.</text>
</comment>
<dbReference type="InterPro" id="IPR036179">
    <property type="entry name" value="Ig-like_dom_sf"/>
</dbReference>
<dbReference type="CDD" id="cd00063">
    <property type="entry name" value="FN3"/>
    <property type="match status" value="1"/>
</dbReference>
<reference evidence="34" key="1">
    <citation type="submission" date="2019-10" db="EMBL/GenBank/DDBJ databases">
        <title>The sequence and de novo assembly of the wild yak genome.</title>
        <authorList>
            <person name="Liu Y."/>
        </authorList>
    </citation>
    <scope>NUCLEOTIDE SEQUENCE [LARGE SCALE GENOMIC DNA]</scope>
    <source>
        <strain evidence="34">WY2019</strain>
    </source>
</reference>
<dbReference type="SMART" id="SM00060">
    <property type="entry name" value="FN3"/>
    <property type="match status" value="1"/>
</dbReference>
<evidence type="ECO:0000256" key="9">
    <source>
        <dbReference type="ARBA" id="ARBA00022490"/>
    </source>
</evidence>
<dbReference type="GO" id="GO:0005516">
    <property type="term" value="F:calmodulin binding"/>
    <property type="evidence" value="ECO:0007669"/>
    <property type="project" value="UniProtKB-KW"/>
</dbReference>
<comment type="cofactor">
    <cofactor evidence="2">
        <name>Mg(2+)</name>
        <dbReference type="ChEBI" id="CHEBI:18420"/>
    </cofactor>
</comment>
<dbReference type="FunFam" id="2.60.40.10:FF:000147">
    <property type="entry name" value="Myosin light chain kinase"/>
    <property type="match status" value="1"/>
</dbReference>
<evidence type="ECO:0000259" key="33">
    <source>
        <dbReference type="PROSITE" id="PS50853"/>
    </source>
</evidence>
<dbReference type="FunFam" id="2.60.40.10:FF:000297">
    <property type="entry name" value="Myosin light chain kinase, smooth muscle"/>
    <property type="match status" value="1"/>
</dbReference>
<comment type="similarity">
    <text evidence="6">Belongs to the protein kinase superfamily. CAMK Ser/Thr protein kinase family.</text>
</comment>
<dbReference type="InterPro" id="IPR007110">
    <property type="entry name" value="Ig-like_dom"/>
</dbReference>
<dbReference type="PROSITE" id="PS50835">
    <property type="entry name" value="IG_LIKE"/>
    <property type="match status" value="9"/>
</dbReference>
<dbReference type="EMBL" id="VBQZ03000063">
    <property type="protein sequence ID" value="MXQ90348.1"/>
    <property type="molecule type" value="Genomic_DNA"/>
</dbReference>
<dbReference type="GO" id="GO:0005524">
    <property type="term" value="F:ATP binding"/>
    <property type="evidence" value="ECO:0007669"/>
    <property type="project" value="UniProtKB-UniRule"/>
</dbReference>
<dbReference type="GO" id="GO:0046872">
    <property type="term" value="F:metal ion binding"/>
    <property type="evidence" value="ECO:0007669"/>
    <property type="project" value="UniProtKB-KW"/>
</dbReference>